<evidence type="ECO:0000313" key="2">
    <source>
        <dbReference type="EMBL" id="GAA1915362.1"/>
    </source>
</evidence>
<sequence length="351" mass="37264">MSDTGRPVEDVLVLDPVPRSVQVARRWVAGACRAHDREDLVESAESGVSELVTNALLHAPGPISVRVRGTADHPRVEVLDTSPEPPRPLLGPRGRRATGPAPGAGVLDDTDHESDAADTADTVDAVDAALAALSTVGRGLRIVAAASVAWGTETRPDGKVVWFVPAAPPYAEADDERLGGRLTSTGASRVEPGRAEREAEVHLREVPAGLLAHFRRHHRELQRELRLLALAHGRHYPRAEQLSALFDDLESTLGRALDDAGAAGQGRDVPGGPSGTRDLVVRVAASAGGRAHDMVRLLEAADEFSEAARLLVVARGEEQRSFGRWLLGEVGRQVAGGPATPWPGRARPGRQ</sequence>
<evidence type="ECO:0008006" key="4">
    <source>
        <dbReference type="Google" id="ProtNLM"/>
    </source>
</evidence>
<name>A0ABN2P8U1_9ACTN</name>
<organism evidence="2 3">
    <name type="scientific">Nocardioides lentus</name>
    <dbReference type="NCBI Taxonomy" id="338077"/>
    <lineage>
        <taxon>Bacteria</taxon>
        <taxon>Bacillati</taxon>
        <taxon>Actinomycetota</taxon>
        <taxon>Actinomycetes</taxon>
        <taxon>Propionibacteriales</taxon>
        <taxon>Nocardioidaceae</taxon>
        <taxon>Nocardioides</taxon>
    </lineage>
</organism>
<dbReference type="InterPro" id="IPR050267">
    <property type="entry name" value="Anti-sigma-factor_SerPK"/>
</dbReference>
<dbReference type="EMBL" id="BAAAMY010000004">
    <property type="protein sequence ID" value="GAA1915362.1"/>
    <property type="molecule type" value="Genomic_DNA"/>
</dbReference>
<evidence type="ECO:0000256" key="1">
    <source>
        <dbReference type="SAM" id="MobiDB-lite"/>
    </source>
</evidence>
<comment type="caution">
    <text evidence="2">The sequence shown here is derived from an EMBL/GenBank/DDBJ whole genome shotgun (WGS) entry which is preliminary data.</text>
</comment>
<dbReference type="Gene3D" id="3.30.565.10">
    <property type="entry name" value="Histidine kinase-like ATPase, C-terminal domain"/>
    <property type="match status" value="1"/>
</dbReference>
<dbReference type="InterPro" id="IPR036890">
    <property type="entry name" value="HATPase_C_sf"/>
</dbReference>
<feature type="region of interest" description="Disordered" evidence="1">
    <location>
        <begin position="77"/>
        <end position="114"/>
    </location>
</feature>
<dbReference type="PANTHER" id="PTHR35526:SF3">
    <property type="entry name" value="ANTI-SIGMA-F FACTOR RSBW"/>
    <property type="match status" value="1"/>
</dbReference>
<dbReference type="PANTHER" id="PTHR35526">
    <property type="entry name" value="ANTI-SIGMA-F FACTOR RSBW-RELATED"/>
    <property type="match status" value="1"/>
</dbReference>
<evidence type="ECO:0000313" key="3">
    <source>
        <dbReference type="Proteomes" id="UP001501612"/>
    </source>
</evidence>
<keyword evidence="3" id="KW-1185">Reference proteome</keyword>
<reference evidence="2 3" key="1">
    <citation type="journal article" date="2019" name="Int. J. Syst. Evol. Microbiol.">
        <title>The Global Catalogue of Microorganisms (GCM) 10K type strain sequencing project: providing services to taxonomists for standard genome sequencing and annotation.</title>
        <authorList>
            <consortium name="The Broad Institute Genomics Platform"/>
            <consortium name="The Broad Institute Genome Sequencing Center for Infectious Disease"/>
            <person name="Wu L."/>
            <person name="Ma J."/>
        </authorList>
    </citation>
    <scope>NUCLEOTIDE SEQUENCE [LARGE SCALE GENOMIC DNA]</scope>
    <source>
        <strain evidence="2 3">JCM 14046</strain>
    </source>
</reference>
<accession>A0ABN2P8U1</accession>
<protein>
    <recommendedName>
        <fullName evidence="4">ATP-binding protein</fullName>
    </recommendedName>
</protein>
<gene>
    <name evidence="2" type="ORF">GCM10009737_15960</name>
</gene>
<dbReference type="Proteomes" id="UP001501612">
    <property type="component" value="Unassembled WGS sequence"/>
</dbReference>
<proteinExistence type="predicted"/>
<dbReference type="CDD" id="cd16936">
    <property type="entry name" value="HATPase_RsbW-like"/>
    <property type="match status" value="1"/>
</dbReference>
<dbReference type="RefSeq" id="WP_344005912.1">
    <property type="nucleotide sequence ID" value="NZ_BAAAMY010000004.1"/>
</dbReference>